<reference evidence="2 3" key="1">
    <citation type="submission" date="2019-07" db="EMBL/GenBank/DDBJ databases">
        <title>Shewanella sp. YLB-06 whole genomic sequence.</title>
        <authorList>
            <person name="Yu L."/>
        </authorList>
    </citation>
    <scope>NUCLEOTIDE SEQUENCE [LARGE SCALE GENOMIC DNA]</scope>
    <source>
        <strain evidence="2 3">YLB-06</strain>
    </source>
</reference>
<dbReference type="SUPFAM" id="SSF47413">
    <property type="entry name" value="lambda repressor-like DNA-binding domains"/>
    <property type="match status" value="1"/>
</dbReference>
<dbReference type="InterPro" id="IPR010982">
    <property type="entry name" value="Lambda_DNA-bd_dom_sf"/>
</dbReference>
<sequence>MAKSVKAIASPDLSKTFSVELLGAAIKAKRTQSGITQTDAAALCGIAKQTYIKIEQGRDDIRLSALIDVMQGLGVQLSIKPWEQQVTSAESEANDGWV</sequence>
<dbReference type="Proteomes" id="UP000315947">
    <property type="component" value="Chromosome"/>
</dbReference>
<dbReference type="SMART" id="SM00530">
    <property type="entry name" value="HTH_XRE"/>
    <property type="match status" value="1"/>
</dbReference>
<proteinExistence type="predicted"/>
<dbReference type="InterPro" id="IPR001387">
    <property type="entry name" value="Cro/C1-type_HTH"/>
</dbReference>
<accession>A0ABX5WW25</accession>
<evidence type="ECO:0000259" key="1">
    <source>
        <dbReference type="PROSITE" id="PS50943"/>
    </source>
</evidence>
<protein>
    <submittedName>
        <fullName evidence="2">Helix-turn-helix transcriptional regulator</fullName>
    </submittedName>
</protein>
<keyword evidence="3" id="KW-1185">Reference proteome</keyword>
<dbReference type="Gene3D" id="1.10.260.40">
    <property type="entry name" value="lambda repressor-like DNA-binding domains"/>
    <property type="match status" value="1"/>
</dbReference>
<gene>
    <name evidence="2" type="ORF">FM037_08740</name>
</gene>
<dbReference type="EMBL" id="CP041614">
    <property type="protein sequence ID" value="QDO83300.1"/>
    <property type="molecule type" value="Genomic_DNA"/>
</dbReference>
<feature type="domain" description="HTH cro/C1-type" evidence="1">
    <location>
        <begin position="26"/>
        <end position="82"/>
    </location>
</feature>
<dbReference type="RefSeq" id="WP_144045679.1">
    <property type="nucleotide sequence ID" value="NZ_CP041614.1"/>
</dbReference>
<dbReference type="Pfam" id="PF01381">
    <property type="entry name" value="HTH_3"/>
    <property type="match status" value="1"/>
</dbReference>
<dbReference type="PROSITE" id="PS50943">
    <property type="entry name" value="HTH_CROC1"/>
    <property type="match status" value="1"/>
</dbReference>
<name>A0ABX5WW25_9GAMM</name>
<evidence type="ECO:0000313" key="2">
    <source>
        <dbReference type="EMBL" id="QDO83300.1"/>
    </source>
</evidence>
<organism evidence="2 3">
    <name type="scientific">Shewanella psychropiezotolerans</name>
    <dbReference type="NCBI Taxonomy" id="2593655"/>
    <lineage>
        <taxon>Bacteria</taxon>
        <taxon>Pseudomonadati</taxon>
        <taxon>Pseudomonadota</taxon>
        <taxon>Gammaproteobacteria</taxon>
        <taxon>Alteromonadales</taxon>
        <taxon>Shewanellaceae</taxon>
        <taxon>Shewanella</taxon>
    </lineage>
</organism>
<dbReference type="CDD" id="cd00093">
    <property type="entry name" value="HTH_XRE"/>
    <property type="match status" value="1"/>
</dbReference>
<evidence type="ECO:0000313" key="3">
    <source>
        <dbReference type="Proteomes" id="UP000315947"/>
    </source>
</evidence>